<reference evidence="5 6" key="1">
    <citation type="submission" date="2008-07" db="EMBL/GenBank/DDBJ databases">
        <title>Siphoviridae phage from Bacillus thurigiensis.</title>
        <authorList>
            <person name="Dreze P.-A."/>
            <person name="Smeesters P."/>
            <person name="Van Melderen L."/>
        </authorList>
    </citation>
    <scope>NUCLEOTIDE SEQUENCE [LARGE SCALE GENOMIC DNA]</scope>
</reference>
<evidence type="ECO:0000313" key="6">
    <source>
        <dbReference type="Proteomes" id="UP000002340"/>
    </source>
</evidence>
<feature type="domain" description="PBSX phage terminase small subunit-like N-terminal" evidence="4">
    <location>
        <begin position="5"/>
        <end position="57"/>
    </location>
</feature>
<dbReference type="Gene3D" id="1.10.10.1400">
    <property type="entry name" value="Terminase, small subunit, N-terminal DNA-binding domain, HTH motif"/>
    <property type="match status" value="1"/>
</dbReference>
<dbReference type="EMBL" id="EU874396">
    <property type="protein sequence ID" value="ACH42305.1"/>
    <property type="molecule type" value="Genomic_DNA"/>
</dbReference>
<evidence type="ECO:0000256" key="3">
    <source>
        <dbReference type="SAM" id="Coils"/>
    </source>
</evidence>
<dbReference type="RefSeq" id="YP_002154373.1">
    <property type="nucleotide sequence ID" value="NC_011167.1"/>
</dbReference>
<evidence type="ECO:0000256" key="1">
    <source>
        <dbReference type="ARBA" id="ARBA00022612"/>
    </source>
</evidence>
<dbReference type="Pfam" id="PF10668">
    <property type="entry name" value="Phage_terminase"/>
    <property type="match status" value="1"/>
</dbReference>
<proteinExistence type="predicted"/>
<dbReference type="Pfam" id="PF03592">
    <property type="entry name" value="Terminase_2"/>
    <property type="match status" value="1"/>
</dbReference>
<evidence type="ECO:0000259" key="4">
    <source>
        <dbReference type="Pfam" id="PF10668"/>
    </source>
</evidence>
<evidence type="ECO:0000256" key="2">
    <source>
        <dbReference type="ARBA" id="ARBA00023219"/>
    </source>
</evidence>
<keyword evidence="6" id="KW-1185">Reference proteome</keyword>
<name>B5LPQ9_9CAUD</name>
<keyword evidence="2" id="KW-0231">Viral genome packaging</keyword>
<dbReference type="PANTHER" id="PTHR41328">
    <property type="entry name" value="TERMINASE SMALL SUBUNIT-RELATED"/>
    <property type="match status" value="1"/>
</dbReference>
<dbReference type="KEGG" id="vg:6803931"/>
<keyword evidence="1" id="KW-1188">Viral release from host cell</keyword>
<dbReference type="InterPro" id="IPR038713">
    <property type="entry name" value="Terminase_Gp1_N_sf"/>
</dbReference>
<feature type="coiled-coil region" evidence="3">
    <location>
        <begin position="256"/>
        <end position="288"/>
    </location>
</feature>
<protein>
    <submittedName>
        <fullName evidence="5">Terminase small subunit</fullName>
    </submittedName>
</protein>
<organism evidence="5 6">
    <name type="scientific">Bacillus phage IEBH</name>
    <dbReference type="NCBI Taxonomy" id="2884422"/>
    <lineage>
        <taxon>Viruses</taxon>
        <taxon>Duplodnaviria</taxon>
        <taxon>Heunggongvirae</taxon>
        <taxon>Uroviricota</taxon>
        <taxon>Caudoviricetes</taxon>
        <taxon>Cecivirus</taxon>
        <taxon>Cecivirus IEBH</taxon>
    </lineage>
</organism>
<dbReference type="InterPro" id="IPR005335">
    <property type="entry name" value="Terminase_ssu"/>
</dbReference>
<dbReference type="Proteomes" id="UP000002340">
    <property type="component" value="Segment"/>
</dbReference>
<keyword evidence="3" id="KW-0175">Coiled coil</keyword>
<evidence type="ECO:0000313" key="5">
    <source>
        <dbReference type="EMBL" id="ACH42305.1"/>
    </source>
</evidence>
<dbReference type="PANTHER" id="PTHR41328:SF3">
    <property type="entry name" value="PBSX PHAGE TERMINASE SMALL SUBUNIT"/>
    <property type="match status" value="1"/>
</dbReference>
<sequence>MVVVARQRSPDRDKAFEIYKASKGEKPLVEIAEELGIKNPSQIRKWKSQDKWDEKINGNVTIAKRSVTNVKNPKTKEKLKEILEDEELTEKERLFCLYYVKYFNGTQAALKAGYSKDGAHVQASRLLRRERVSSYIKELKGELVENVFVEAMDVLKEYIKIAFADITNYVTFGQREVELEPLEKTSVDEDGNEVTEFITETRMMNFVDLTESDMVDGSIITEVKQGRDGISIKLADKMKALDKLSQYFDLVPDNFKRQIEEERHKMQKEVQKVHIEKMRAEIKELTDDNSNGGKVIIVNDKEAMRKAMGNDQDS</sequence>
<dbReference type="InterPro" id="IPR018925">
    <property type="entry name" value="XtmA-like_N"/>
</dbReference>
<accession>B5LPQ9</accession>
<dbReference type="GO" id="GO:0051276">
    <property type="term" value="P:chromosome organization"/>
    <property type="evidence" value="ECO:0007669"/>
    <property type="project" value="InterPro"/>
</dbReference>
<dbReference type="InterPro" id="IPR052404">
    <property type="entry name" value="SPP1-like_terminase"/>
</dbReference>
<dbReference type="GeneID" id="6803931"/>